<comment type="function">
    <text evidence="9">Part of a membrane-bound complex that couples electron transfer with translocation of ions across the membrane.</text>
</comment>
<evidence type="ECO:0000256" key="1">
    <source>
        <dbReference type="ARBA" id="ARBA00004127"/>
    </source>
</evidence>
<dbReference type="PANTHER" id="PTHR30586:SF0">
    <property type="entry name" value="ION-TRANSLOCATING OXIDOREDUCTASE COMPLEX SUBUNIT E"/>
    <property type="match status" value="1"/>
</dbReference>
<gene>
    <name evidence="9" type="primary">rnfE</name>
    <name evidence="10" type="ORF">GAB14E_4471</name>
</gene>
<keyword evidence="6 9" id="KW-0249">Electron transport</keyword>
<comment type="subcellular location">
    <subcellularLocation>
        <location evidence="9">Cell inner membrane</location>
        <topology evidence="9">Multi-pass membrane protein</topology>
    </subcellularLocation>
    <subcellularLocation>
        <location evidence="1">Endomembrane system</location>
        <topology evidence="1">Multi-pass membrane protein</topology>
    </subcellularLocation>
</comment>
<dbReference type="GO" id="GO:0005886">
    <property type="term" value="C:plasma membrane"/>
    <property type="evidence" value="ECO:0007669"/>
    <property type="project" value="UniProtKB-SubCell"/>
</dbReference>
<proteinExistence type="inferred from homology"/>
<accession>A0A099KDX7</accession>
<evidence type="ECO:0000256" key="4">
    <source>
        <dbReference type="ARBA" id="ARBA00022692"/>
    </source>
</evidence>
<keyword evidence="3 9" id="KW-0997">Cell inner membrane</keyword>
<organism evidence="10 11">
    <name type="scientific">Colwellia psychrerythraea</name>
    <name type="common">Vibrio psychroerythus</name>
    <dbReference type="NCBI Taxonomy" id="28229"/>
    <lineage>
        <taxon>Bacteria</taxon>
        <taxon>Pseudomonadati</taxon>
        <taxon>Pseudomonadota</taxon>
        <taxon>Gammaproteobacteria</taxon>
        <taxon>Alteromonadales</taxon>
        <taxon>Colwelliaceae</taxon>
        <taxon>Colwellia</taxon>
    </lineage>
</organism>
<evidence type="ECO:0000256" key="2">
    <source>
        <dbReference type="ARBA" id="ARBA00022448"/>
    </source>
</evidence>
<dbReference type="RefSeq" id="WP_231562124.1">
    <property type="nucleotide sequence ID" value="NZ_JQEC01000071.1"/>
</dbReference>
<dbReference type="GO" id="GO:0012505">
    <property type="term" value="C:endomembrane system"/>
    <property type="evidence" value="ECO:0007669"/>
    <property type="project" value="UniProtKB-SubCell"/>
</dbReference>
<comment type="caution">
    <text evidence="10">The sequence shown here is derived from an EMBL/GenBank/DDBJ whole genome shotgun (WGS) entry which is preliminary data.</text>
</comment>
<protein>
    <recommendedName>
        <fullName evidence="9">Ion-translocating oxidoreductase complex subunit E</fullName>
        <ecNumber evidence="9">7.-.-.-</ecNumber>
    </recommendedName>
    <alternativeName>
        <fullName evidence="9">Rnf electron transport complex subunit E</fullName>
    </alternativeName>
</protein>
<dbReference type="NCBIfam" id="TIGR01948">
    <property type="entry name" value="rnfE"/>
    <property type="match status" value="1"/>
</dbReference>
<dbReference type="AlphaFoldDB" id="A0A099KDX7"/>
<comment type="subunit">
    <text evidence="9">The complex is composed of six subunits: RnfA, RnfB, RnfC, RnfD, RnfE and RnfG.</text>
</comment>
<dbReference type="InterPro" id="IPR003667">
    <property type="entry name" value="NqrDE/RnfAE"/>
</dbReference>
<comment type="similarity">
    <text evidence="9">Belongs to the NqrDE/RnfAE family.</text>
</comment>
<feature type="transmembrane region" description="Helical" evidence="9">
    <location>
        <begin position="133"/>
        <end position="150"/>
    </location>
</feature>
<dbReference type="EC" id="7.-.-.-" evidence="9"/>
<keyword evidence="4 9" id="KW-0812">Transmembrane</keyword>
<keyword evidence="9" id="KW-1003">Cell membrane</keyword>
<dbReference type="PATRIC" id="fig|28229.3.peg.4454"/>
<dbReference type="NCBIfam" id="NF009070">
    <property type="entry name" value="PRK12405.1"/>
    <property type="match status" value="1"/>
</dbReference>
<feature type="transmembrane region" description="Helical" evidence="9">
    <location>
        <begin position="218"/>
        <end position="237"/>
    </location>
</feature>
<evidence type="ECO:0000313" key="11">
    <source>
        <dbReference type="Proteomes" id="UP000029868"/>
    </source>
</evidence>
<feature type="transmembrane region" description="Helical" evidence="9">
    <location>
        <begin position="162"/>
        <end position="183"/>
    </location>
</feature>
<keyword evidence="5 9" id="KW-1278">Translocase</keyword>
<keyword evidence="7 9" id="KW-1133">Transmembrane helix</keyword>
<dbReference type="HAMAP" id="MF_00478">
    <property type="entry name" value="RsxE_RnfE"/>
    <property type="match status" value="1"/>
</dbReference>
<dbReference type="InterPro" id="IPR010968">
    <property type="entry name" value="RnfE"/>
</dbReference>
<dbReference type="Pfam" id="PF02508">
    <property type="entry name" value="Rnf-Nqr"/>
    <property type="match status" value="1"/>
</dbReference>
<evidence type="ECO:0000256" key="3">
    <source>
        <dbReference type="ARBA" id="ARBA00022519"/>
    </source>
</evidence>
<dbReference type="Proteomes" id="UP000029868">
    <property type="component" value="Unassembled WGS sequence"/>
</dbReference>
<evidence type="ECO:0000256" key="8">
    <source>
        <dbReference type="ARBA" id="ARBA00023136"/>
    </source>
</evidence>
<evidence type="ECO:0000256" key="6">
    <source>
        <dbReference type="ARBA" id="ARBA00022982"/>
    </source>
</evidence>
<evidence type="ECO:0000256" key="5">
    <source>
        <dbReference type="ARBA" id="ARBA00022967"/>
    </source>
</evidence>
<keyword evidence="2 9" id="KW-0813">Transport</keyword>
<evidence type="ECO:0000256" key="9">
    <source>
        <dbReference type="HAMAP-Rule" id="MF_00478"/>
    </source>
</evidence>
<name>A0A099KDX7_COLPS</name>
<feature type="transmembrane region" description="Helical" evidence="9">
    <location>
        <begin position="73"/>
        <end position="94"/>
    </location>
</feature>
<evidence type="ECO:0000313" key="10">
    <source>
        <dbReference type="EMBL" id="KGJ87793.1"/>
    </source>
</evidence>
<reference evidence="10 11" key="1">
    <citation type="submission" date="2014-08" db="EMBL/GenBank/DDBJ databases">
        <title>Genomic and Phenotypic Diversity of Colwellia psychrerythraea strains from Disparate Marine Basins.</title>
        <authorList>
            <person name="Techtmann S.M."/>
            <person name="Stelling S.C."/>
            <person name="Utturkar S.M."/>
            <person name="Alshibli N."/>
            <person name="Harris A."/>
            <person name="Brown S.D."/>
            <person name="Hazen T.C."/>
        </authorList>
    </citation>
    <scope>NUCLEOTIDE SEQUENCE [LARGE SCALE GENOMIC DNA]</scope>
    <source>
        <strain evidence="10 11">GAB14E</strain>
    </source>
</reference>
<dbReference type="PANTHER" id="PTHR30586">
    <property type="entry name" value="ELECTRON TRANSPORT COMPLEX PROTEIN RNFE"/>
    <property type="match status" value="1"/>
</dbReference>
<dbReference type="GO" id="GO:0022900">
    <property type="term" value="P:electron transport chain"/>
    <property type="evidence" value="ECO:0007669"/>
    <property type="project" value="UniProtKB-UniRule"/>
</dbReference>
<evidence type="ECO:0000256" key="7">
    <source>
        <dbReference type="ARBA" id="ARBA00022989"/>
    </source>
</evidence>
<keyword evidence="8 9" id="KW-0472">Membrane</keyword>
<dbReference type="EMBL" id="JQEC01000071">
    <property type="protein sequence ID" value="KGJ87793.1"/>
    <property type="molecule type" value="Genomic_DNA"/>
</dbReference>
<feature type="transmembrane region" description="Helical" evidence="9">
    <location>
        <begin position="106"/>
        <end position="127"/>
    </location>
</feature>
<sequence length="266" mass="28827">MSNEIAPQNSNDVDIANKIDEQEEAANKLQATADLKAEYKELAIQGLWKNNPGLVQLLGLCPLLAVTSTVTNALGLGLATLLVLICSNATVSAIRHWVPKEIRIPIFVLIIAAFVTCVQLLMNAYAYGIYQSLGIFLPLIVTNCAIIGRAEAYASKNPVKQAAFDGLMMGLGFAIILVLLGIIREILGQGTLFDGANLLFGEWASVLRIEVMQLDSQFLLAILPPGAFIAMGILIALKNAIDNHIKNKKVVDTEQVIERVRVNFDS</sequence>